<protein>
    <submittedName>
        <fullName evidence="1">MoaD/ThiS family protein</fullName>
    </submittedName>
</protein>
<accession>A0AAW8JIK7</accession>
<evidence type="ECO:0000313" key="2">
    <source>
        <dbReference type="Proteomes" id="UP001243195"/>
    </source>
</evidence>
<comment type="caution">
    <text evidence="1">The sequence shown here is derived from an EMBL/GenBank/DDBJ whole genome shotgun (WGS) entry which is preliminary data.</text>
</comment>
<dbReference type="InterPro" id="IPR012675">
    <property type="entry name" value="Beta-grasp_dom_sf"/>
</dbReference>
<dbReference type="InterPro" id="IPR003749">
    <property type="entry name" value="ThiS/MoaD-like"/>
</dbReference>
<dbReference type="EMBL" id="JAVIDA010000010">
    <property type="protein sequence ID" value="MDQ9071649.1"/>
    <property type="molecule type" value="Genomic_DNA"/>
</dbReference>
<dbReference type="RefSeq" id="WP_308955975.1">
    <property type="nucleotide sequence ID" value="NZ_JAVICY010000008.1"/>
</dbReference>
<dbReference type="SUPFAM" id="SSF54285">
    <property type="entry name" value="MoaD/ThiS"/>
    <property type="match status" value="1"/>
</dbReference>
<dbReference type="Gene3D" id="3.10.20.30">
    <property type="match status" value="1"/>
</dbReference>
<dbReference type="Pfam" id="PF02597">
    <property type="entry name" value="ThiS"/>
    <property type="match status" value="1"/>
</dbReference>
<reference evidence="1" key="1">
    <citation type="submission" date="2023-08" db="EMBL/GenBank/DDBJ databases">
        <title>Emergence of clinically-relevant ST2 carbapenem-resistant Acinetobacter baumannii strains in hospital sewages in Zhejiang, East of China.</title>
        <authorList>
            <person name="Kaichao C."/>
            <person name="Zhang R."/>
        </authorList>
    </citation>
    <scope>NUCLEOTIDE SEQUENCE</scope>
    <source>
        <strain evidence="1">M-SY-60</strain>
    </source>
</reference>
<gene>
    <name evidence="1" type="ORF">RFH51_09280</name>
</gene>
<dbReference type="InterPro" id="IPR016155">
    <property type="entry name" value="Mopterin_synth/thiamin_S_b"/>
</dbReference>
<sequence>MIYIKYFGHFSSKLGLSEEYLDWENGGNTETLLEILRSRNELWEKTLAEYEVFRVVVQKRICHQVTEIVDGDEIGILPPVTGG</sequence>
<proteinExistence type="predicted"/>
<name>A0AAW8JIK7_9GAMM</name>
<dbReference type="AlphaFoldDB" id="A0AAW8JIK7"/>
<dbReference type="CDD" id="cd00754">
    <property type="entry name" value="Ubl_MoaD"/>
    <property type="match status" value="1"/>
</dbReference>
<dbReference type="Proteomes" id="UP001243195">
    <property type="component" value="Unassembled WGS sequence"/>
</dbReference>
<organism evidence="1 2">
    <name type="scientific">Acinetobacter gerneri</name>
    <dbReference type="NCBI Taxonomy" id="202952"/>
    <lineage>
        <taxon>Bacteria</taxon>
        <taxon>Pseudomonadati</taxon>
        <taxon>Pseudomonadota</taxon>
        <taxon>Gammaproteobacteria</taxon>
        <taxon>Moraxellales</taxon>
        <taxon>Moraxellaceae</taxon>
        <taxon>Acinetobacter</taxon>
    </lineage>
</organism>
<evidence type="ECO:0000313" key="1">
    <source>
        <dbReference type="EMBL" id="MDQ9071649.1"/>
    </source>
</evidence>